<feature type="region of interest" description="Disordered" evidence="1">
    <location>
        <begin position="756"/>
        <end position="824"/>
    </location>
</feature>
<protein>
    <submittedName>
        <fullName evidence="2">Uncharacterized protein</fullName>
    </submittedName>
</protein>
<feature type="compositionally biased region" description="Basic and acidic residues" evidence="1">
    <location>
        <begin position="805"/>
        <end position="824"/>
    </location>
</feature>
<dbReference type="Proteomes" id="UP001412239">
    <property type="component" value="Unassembled WGS sequence"/>
</dbReference>
<feature type="compositionally biased region" description="Acidic residues" evidence="1">
    <location>
        <begin position="770"/>
        <end position="804"/>
    </location>
</feature>
<feature type="compositionally biased region" description="Basic residues" evidence="1">
    <location>
        <begin position="567"/>
        <end position="581"/>
    </location>
</feature>
<name>A0A292Q0B8_9PEZI</name>
<proteinExistence type="predicted"/>
<organism evidence="2 3">
    <name type="scientific">Tuber aestivum</name>
    <name type="common">summer truffle</name>
    <dbReference type="NCBI Taxonomy" id="59557"/>
    <lineage>
        <taxon>Eukaryota</taxon>
        <taxon>Fungi</taxon>
        <taxon>Dikarya</taxon>
        <taxon>Ascomycota</taxon>
        <taxon>Pezizomycotina</taxon>
        <taxon>Pezizomycetes</taxon>
        <taxon>Pezizales</taxon>
        <taxon>Tuberaceae</taxon>
        <taxon>Tuber</taxon>
    </lineage>
</organism>
<feature type="region of interest" description="Disordered" evidence="1">
    <location>
        <begin position="1073"/>
        <end position="1100"/>
    </location>
</feature>
<evidence type="ECO:0000313" key="2">
    <source>
        <dbReference type="EMBL" id="CUS12150.1"/>
    </source>
</evidence>
<feature type="region of interest" description="Disordered" evidence="1">
    <location>
        <begin position="545"/>
        <end position="622"/>
    </location>
</feature>
<sequence length="1132" mass="122282">MFHFYYCHLPELQTMRSVSGDYSLQAAIHHNYALVFRLPARLFSATKRAKSCIHISPRAIENSVSVLSTSNPSTRATKNPWVEAVVPVEPDAVSDACAVPTGKDKSQPLVIPIRITVSGRWGSRLSALLKSVGKYTPPAPSHLENSPLPFKRMSLATGLSSDVDGSSICPTEFTRGKGCPEPALSSGLSDPLRHNDHPPEYTAVMPESRAPEGGQGTPGKDAVAARGKAALPFPKKNSKVDLDGRLARHHVSLDTNPAVAGTCEAIPENCVGRKKNEGFPSGGADEHATCVTGETGLDLGVVPGPALTLASSSAPTLGPTHEVKVSRQPVVESNFLHFYSTLKPYIVQRELPSRFVKRIPRPIDNGALPESDGFRVLEGPFTCPAGGTSTPGVQEPPFKFPPLPTNCGALREKESGIKHANPCLAPVIAASTDSTSHQLVSRSIVPARLSDEVLRKAMTWDLDILHARTGFAQPLNSALRSMQNKWEILKFDLAFEIGGASMFRDSYGFAAKPLELQPPCLSPRITELDDEDGPVSHKAAGEIRSYGGEASGSGGVQARQGSGSSAHFKKPGSTRLPRSRKRPSDDDDGDGRGRKRERREEPPVGNDPPPPDSEGEGVPCPYWVRDRQNCKKKSCMRRKKNLSKLKCVPYHPDVVISLIPKAVFADLHKLAQGTSSEGTFPTPWLPFRELFHAGDKFQINRHQKTAHPGQVEMEPILRTTDPSLSRKNQALATRNLTWEQICDICFREEPEDLVTEPIVGTDGGYGLGSEGEEEEEVEEFYDEEGDGEDYEDQEDRDDQEDQEDREGREDQGDQADRGDHSGHEAREEYVKYQGGRASNYRAFDVEEGRRGDFIPPSPFGADQSILSNGAPTIPDTPEPLLADSEELPFDPSEFHWPELPASPAPDRNNFHGQPPLSSLADKVSWEVAEDHISSRIEDFRRACFEGLRNRHGASPRTAQQMGHVLQDIDRFFRDIGHSANVALNLPDGGSGPVAYCARDSCSYPVRPTGQGSIPLDLSVPQALFQDPTGFPLGGDSSTPPSLTHDSRSSHGSALRSVFPPAFFADGVPFPGLQPAMASGSQPGTSGMAGPEAGGNAIHDPLGHVLAHGVPGGGWSVGGVPLGTQPGFGPSHF</sequence>
<reference evidence="2" key="1">
    <citation type="submission" date="2015-10" db="EMBL/GenBank/DDBJ databases">
        <authorList>
            <person name="Regsiter A."/>
            <person name="william w."/>
        </authorList>
    </citation>
    <scope>NUCLEOTIDE SEQUENCE</scope>
    <source>
        <strain evidence="2">Montdore</strain>
    </source>
</reference>
<feature type="region of interest" description="Disordered" evidence="1">
    <location>
        <begin position="1024"/>
        <end position="1051"/>
    </location>
</feature>
<dbReference type="EMBL" id="LN891002">
    <property type="protein sequence ID" value="CUS12150.1"/>
    <property type="molecule type" value="Genomic_DNA"/>
</dbReference>
<keyword evidence="3" id="KW-1185">Reference proteome</keyword>
<evidence type="ECO:0000256" key="1">
    <source>
        <dbReference type="SAM" id="MobiDB-lite"/>
    </source>
</evidence>
<dbReference type="AlphaFoldDB" id="A0A292Q0B8"/>
<accession>A0A292Q0B8</accession>
<gene>
    <name evidence="2" type="ORF">GSTUAT00003768001</name>
</gene>
<evidence type="ECO:0000313" key="3">
    <source>
        <dbReference type="Proteomes" id="UP001412239"/>
    </source>
</evidence>
<feature type="region of interest" description="Disordered" evidence="1">
    <location>
        <begin position="174"/>
        <end position="222"/>
    </location>
</feature>